<reference evidence="2" key="1">
    <citation type="submission" date="2022-10" db="EMBL/GenBank/DDBJ databases">
        <title>Characterization and whole genome sequencing of a new Roseateles species, isolated from fresh water.</title>
        <authorList>
            <person name="Guliayeva D.Y."/>
            <person name="Akhremchuk A.E."/>
            <person name="Sikolenko M.A."/>
            <person name="Valentovich L.N."/>
            <person name="Sidarenka A.V."/>
        </authorList>
    </citation>
    <scope>NUCLEOTIDE SEQUENCE</scope>
    <source>
        <strain evidence="2">BIM B-1768</strain>
    </source>
</reference>
<protein>
    <submittedName>
        <fullName evidence="2">Lytic transglycosylase domain-containing protein</fullName>
    </submittedName>
</protein>
<proteinExistence type="predicted"/>
<dbReference type="InterPro" id="IPR023346">
    <property type="entry name" value="Lysozyme-like_dom_sf"/>
</dbReference>
<dbReference type="RefSeq" id="WP_261760089.1">
    <property type="nucleotide sequence ID" value="NZ_CP104562.2"/>
</dbReference>
<dbReference type="Proteomes" id="UP001064933">
    <property type="component" value="Chromosome"/>
</dbReference>
<keyword evidence="3" id="KW-1185">Reference proteome</keyword>
<sequence>MSATAYTVHRWRRARPNHRIQVGRLGLIGALWLLGLGSSQAACFDAAGMRYSVSPALLRAVAQQESGMNPLAINRNRNGSTDIGLMQINSSWLPLLERHGLRQQDLWEPCTNVMVGAWILGGNFKRMGVTVAALGAYNTSDPQRRERYARQVLSRLPTTRQP</sequence>
<name>A0ABY6B8L4_9BURK</name>
<dbReference type="Pfam" id="PF01464">
    <property type="entry name" value="SLT"/>
    <property type="match status" value="1"/>
</dbReference>
<accession>A0ABY6B8L4</accession>
<dbReference type="CDD" id="cd13400">
    <property type="entry name" value="LT_IagB-like"/>
    <property type="match status" value="1"/>
</dbReference>
<gene>
    <name evidence="2" type="ORF">N4261_10515</name>
</gene>
<dbReference type="SUPFAM" id="SSF53955">
    <property type="entry name" value="Lysozyme-like"/>
    <property type="match status" value="1"/>
</dbReference>
<evidence type="ECO:0000259" key="1">
    <source>
        <dbReference type="Pfam" id="PF01464"/>
    </source>
</evidence>
<dbReference type="EMBL" id="CP104562">
    <property type="protein sequence ID" value="UXH80271.1"/>
    <property type="molecule type" value="Genomic_DNA"/>
</dbReference>
<feature type="domain" description="Transglycosylase SLT" evidence="1">
    <location>
        <begin position="43"/>
        <end position="142"/>
    </location>
</feature>
<evidence type="ECO:0000313" key="2">
    <source>
        <dbReference type="EMBL" id="UXH80271.1"/>
    </source>
</evidence>
<dbReference type="Gene3D" id="1.10.530.10">
    <property type="match status" value="1"/>
</dbReference>
<organism evidence="2 3">
    <name type="scientific">Roseateles amylovorans</name>
    <dbReference type="NCBI Taxonomy" id="2978473"/>
    <lineage>
        <taxon>Bacteria</taxon>
        <taxon>Pseudomonadati</taxon>
        <taxon>Pseudomonadota</taxon>
        <taxon>Betaproteobacteria</taxon>
        <taxon>Burkholderiales</taxon>
        <taxon>Sphaerotilaceae</taxon>
        <taxon>Roseateles</taxon>
    </lineage>
</organism>
<dbReference type="InterPro" id="IPR008258">
    <property type="entry name" value="Transglycosylase_SLT_dom_1"/>
</dbReference>
<evidence type="ECO:0000313" key="3">
    <source>
        <dbReference type="Proteomes" id="UP001064933"/>
    </source>
</evidence>